<organism evidence="2 3">
    <name type="scientific">Manihot esculenta</name>
    <name type="common">Cassava</name>
    <name type="synonym">Jatropha manihot</name>
    <dbReference type="NCBI Taxonomy" id="3983"/>
    <lineage>
        <taxon>Eukaryota</taxon>
        <taxon>Viridiplantae</taxon>
        <taxon>Streptophyta</taxon>
        <taxon>Embryophyta</taxon>
        <taxon>Tracheophyta</taxon>
        <taxon>Spermatophyta</taxon>
        <taxon>Magnoliopsida</taxon>
        <taxon>eudicotyledons</taxon>
        <taxon>Gunneridae</taxon>
        <taxon>Pentapetalae</taxon>
        <taxon>rosids</taxon>
        <taxon>fabids</taxon>
        <taxon>Malpighiales</taxon>
        <taxon>Euphorbiaceae</taxon>
        <taxon>Crotonoideae</taxon>
        <taxon>Manihoteae</taxon>
        <taxon>Manihot</taxon>
    </lineage>
</organism>
<keyword evidence="1" id="KW-0812">Transmembrane</keyword>
<accession>A0A2C9W628</accession>
<dbReference type="Proteomes" id="UP000091857">
    <property type="component" value="Chromosome 3"/>
</dbReference>
<feature type="transmembrane region" description="Helical" evidence="1">
    <location>
        <begin position="59"/>
        <end position="78"/>
    </location>
</feature>
<dbReference type="Gramene" id="Manes.03G047400.1.v8.1">
    <property type="protein sequence ID" value="Manes.03G047400.1.v8.1.CDS.1"/>
    <property type="gene ID" value="Manes.03G047400.v8.1"/>
</dbReference>
<gene>
    <name evidence="2" type="ORF">MANES_03G047400v8</name>
</gene>
<name>A0A2C9W628_MANES</name>
<evidence type="ECO:0000313" key="3">
    <source>
        <dbReference type="Proteomes" id="UP000091857"/>
    </source>
</evidence>
<dbReference type="AlphaFoldDB" id="A0A2C9W628"/>
<protein>
    <submittedName>
        <fullName evidence="2">Uncharacterized protein</fullName>
    </submittedName>
</protein>
<reference evidence="3" key="1">
    <citation type="journal article" date="2016" name="Nat. Biotechnol.">
        <title>Sequencing wild and cultivated cassava and related species reveals extensive interspecific hybridization and genetic diversity.</title>
        <authorList>
            <person name="Bredeson J.V."/>
            <person name="Lyons J.B."/>
            <person name="Prochnik S.E."/>
            <person name="Wu G.A."/>
            <person name="Ha C.M."/>
            <person name="Edsinger-Gonzales E."/>
            <person name="Grimwood J."/>
            <person name="Schmutz J."/>
            <person name="Rabbi I.Y."/>
            <person name="Egesi C."/>
            <person name="Nauluvula P."/>
            <person name="Lebot V."/>
            <person name="Ndunguru J."/>
            <person name="Mkamilo G."/>
            <person name="Bart R.S."/>
            <person name="Setter T.L."/>
            <person name="Gleadow R.M."/>
            <person name="Kulakow P."/>
            <person name="Ferguson M.E."/>
            <person name="Rounsley S."/>
            <person name="Rokhsar D.S."/>
        </authorList>
    </citation>
    <scope>NUCLEOTIDE SEQUENCE [LARGE SCALE GENOMIC DNA]</scope>
    <source>
        <strain evidence="3">cv. AM560-2</strain>
    </source>
</reference>
<comment type="caution">
    <text evidence="2">The sequence shown here is derived from an EMBL/GenBank/DDBJ whole genome shotgun (WGS) entry which is preliminary data.</text>
</comment>
<evidence type="ECO:0000256" key="1">
    <source>
        <dbReference type="SAM" id="Phobius"/>
    </source>
</evidence>
<feature type="transmembrane region" description="Helical" evidence="1">
    <location>
        <begin position="90"/>
        <end position="110"/>
    </location>
</feature>
<keyword evidence="1" id="KW-1133">Transmembrane helix</keyword>
<evidence type="ECO:0000313" key="2">
    <source>
        <dbReference type="EMBL" id="OAY54092.1"/>
    </source>
</evidence>
<keyword evidence="1" id="KW-0472">Membrane</keyword>
<dbReference type="EMBL" id="CM004389">
    <property type="protein sequence ID" value="OAY54092.1"/>
    <property type="molecule type" value="Genomic_DNA"/>
</dbReference>
<proteinExistence type="predicted"/>
<sequence>MVLRRPAMNRRLNRENPDILIVIIAVRQKMKGGKDDKERVGRMGPQKPATEMSDTAQRVICFPLLSFSLFLLFVWRFFLYLSLSILKLNGSISCISHFTAEAFLAFWLSLSCL</sequence>
<keyword evidence="3" id="KW-1185">Reference proteome</keyword>